<keyword evidence="3" id="KW-1185">Reference proteome</keyword>
<accession>A0ABQ7JCI3</accession>
<proteinExistence type="predicted"/>
<dbReference type="EMBL" id="JADAQX010000191">
    <property type="protein sequence ID" value="KAF8821350.1"/>
    <property type="molecule type" value="Genomic_DNA"/>
</dbReference>
<evidence type="ECO:0000313" key="2">
    <source>
        <dbReference type="EMBL" id="KAF8821350.1"/>
    </source>
</evidence>
<comment type="caution">
    <text evidence="2">The sequence shown here is derived from an EMBL/GenBank/DDBJ whole genome shotgun (WGS) entry which is preliminary data.</text>
</comment>
<evidence type="ECO:0008006" key="4">
    <source>
        <dbReference type="Google" id="ProtNLM"/>
    </source>
</evidence>
<sequence>MPPFRVRPPGVRHQLEMQFRRMNLPNWPPADASPLHPIEPWGKQFFVFNALKSQKFPSDRRWGQYQAAPLQEVDGTILPDETVLCVTDFARSPLMFLSHEDFTALVGYLPELKKHFEKLKAEQSNENELESIIYKSSRLHQPARHYGMQRMPGGNHTSYGMKRGTNRERKR</sequence>
<name>A0ABQ7JCI3_9APIC</name>
<evidence type="ECO:0000256" key="1">
    <source>
        <dbReference type="SAM" id="MobiDB-lite"/>
    </source>
</evidence>
<reference evidence="2 3" key="1">
    <citation type="journal article" date="2020" name="bioRxiv">
        <title>Metabolic contributions of an alphaproteobacterial endosymbiont in the apicomplexan Cardiosporidium cionae.</title>
        <authorList>
            <person name="Hunter E.S."/>
            <person name="Paight C.J."/>
            <person name="Lane C.E."/>
        </authorList>
    </citation>
    <scope>NUCLEOTIDE SEQUENCE [LARGE SCALE GENOMIC DNA]</scope>
    <source>
        <strain evidence="2">ESH_2018</strain>
    </source>
</reference>
<gene>
    <name evidence="2" type="ORF">IE077_002128</name>
</gene>
<protein>
    <recommendedName>
        <fullName evidence="4">Cyclic nucleotide-binding domain-containing protein</fullName>
    </recommendedName>
</protein>
<organism evidence="2 3">
    <name type="scientific">Cardiosporidium cionae</name>
    <dbReference type="NCBI Taxonomy" id="476202"/>
    <lineage>
        <taxon>Eukaryota</taxon>
        <taxon>Sar</taxon>
        <taxon>Alveolata</taxon>
        <taxon>Apicomplexa</taxon>
        <taxon>Aconoidasida</taxon>
        <taxon>Nephromycida</taxon>
        <taxon>Cardiosporidium</taxon>
    </lineage>
</organism>
<evidence type="ECO:0000313" key="3">
    <source>
        <dbReference type="Proteomes" id="UP000823046"/>
    </source>
</evidence>
<dbReference type="Proteomes" id="UP000823046">
    <property type="component" value="Unassembled WGS sequence"/>
</dbReference>
<feature type="region of interest" description="Disordered" evidence="1">
    <location>
        <begin position="145"/>
        <end position="171"/>
    </location>
</feature>